<dbReference type="InterPro" id="IPR036388">
    <property type="entry name" value="WH-like_DNA-bd_sf"/>
</dbReference>
<keyword evidence="7" id="KW-1185">Reference proteome</keyword>
<dbReference type="Proteomes" id="UP001597302">
    <property type="component" value="Unassembled WGS sequence"/>
</dbReference>
<evidence type="ECO:0000313" key="7">
    <source>
        <dbReference type="Proteomes" id="UP001597302"/>
    </source>
</evidence>
<protein>
    <submittedName>
        <fullName evidence="6">LysR family transcriptional regulator</fullName>
    </submittedName>
</protein>
<dbReference type="PROSITE" id="PS50931">
    <property type="entry name" value="HTH_LYSR"/>
    <property type="match status" value="1"/>
</dbReference>
<evidence type="ECO:0000313" key="6">
    <source>
        <dbReference type="EMBL" id="MFD1480851.1"/>
    </source>
</evidence>
<dbReference type="SUPFAM" id="SSF46785">
    <property type="entry name" value="Winged helix' DNA-binding domain"/>
    <property type="match status" value="1"/>
</dbReference>
<dbReference type="EMBL" id="JBHTOQ010000012">
    <property type="protein sequence ID" value="MFD1480851.1"/>
    <property type="molecule type" value="Genomic_DNA"/>
</dbReference>
<dbReference type="InterPro" id="IPR000847">
    <property type="entry name" value="LysR_HTH_N"/>
</dbReference>
<evidence type="ECO:0000256" key="4">
    <source>
        <dbReference type="ARBA" id="ARBA00023163"/>
    </source>
</evidence>
<evidence type="ECO:0000256" key="1">
    <source>
        <dbReference type="ARBA" id="ARBA00009437"/>
    </source>
</evidence>
<dbReference type="RefSeq" id="WP_131574225.1">
    <property type="nucleotide sequence ID" value="NZ_CBCSAJ010000021.1"/>
</dbReference>
<evidence type="ECO:0000259" key="5">
    <source>
        <dbReference type="PROSITE" id="PS50931"/>
    </source>
</evidence>
<feature type="domain" description="HTH lysR-type" evidence="5">
    <location>
        <begin position="1"/>
        <end position="58"/>
    </location>
</feature>
<dbReference type="Gene3D" id="3.40.190.10">
    <property type="entry name" value="Periplasmic binding protein-like II"/>
    <property type="match status" value="2"/>
</dbReference>
<accession>A0ABW4DWY4</accession>
<keyword evidence="3" id="KW-0238">DNA-binding</keyword>
<dbReference type="Pfam" id="PF03466">
    <property type="entry name" value="LysR_substrate"/>
    <property type="match status" value="1"/>
</dbReference>
<comment type="caution">
    <text evidence="6">The sequence shown here is derived from an EMBL/GenBank/DDBJ whole genome shotgun (WGS) entry which is preliminary data.</text>
</comment>
<evidence type="ECO:0000256" key="3">
    <source>
        <dbReference type="ARBA" id="ARBA00023125"/>
    </source>
</evidence>
<evidence type="ECO:0000256" key="2">
    <source>
        <dbReference type="ARBA" id="ARBA00023015"/>
    </source>
</evidence>
<proteinExistence type="inferred from homology"/>
<dbReference type="PANTHER" id="PTHR30537:SF5">
    <property type="entry name" value="HTH-TYPE TRANSCRIPTIONAL ACTIVATOR TTDR-RELATED"/>
    <property type="match status" value="1"/>
</dbReference>
<keyword evidence="2" id="KW-0805">Transcription regulation</keyword>
<organism evidence="6 7">
    <name type="scientific">Paracoccus nototheniae</name>
    <dbReference type="NCBI Taxonomy" id="2489002"/>
    <lineage>
        <taxon>Bacteria</taxon>
        <taxon>Pseudomonadati</taxon>
        <taxon>Pseudomonadota</taxon>
        <taxon>Alphaproteobacteria</taxon>
        <taxon>Rhodobacterales</taxon>
        <taxon>Paracoccaceae</taxon>
        <taxon>Paracoccus</taxon>
    </lineage>
</organism>
<dbReference type="SUPFAM" id="SSF53850">
    <property type="entry name" value="Periplasmic binding protein-like II"/>
    <property type="match status" value="1"/>
</dbReference>
<dbReference type="Gene3D" id="1.10.10.10">
    <property type="entry name" value="Winged helix-like DNA-binding domain superfamily/Winged helix DNA-binding domain"/>
    <property type="match status" value="1"/>
</dbReference>
<comment type="similarity">
    <text evidence="1">Belongs to the LysR transcriptional regulatory family.</text>
</comment>
<reference evidence="7" key="1">
    <citation type="journal article" date="2019" name="Int. J. Syst. Evol. Microbiol.">
        <title>The Global Catalogue of Microorganisms (GCM) 10K type strain sequencing project: providing services to taxonomists for standard genome sequencing and annotation.</title>
        <authorList>
            <consortium name="The Broad Institute Genomics Platform"/>
            <consortium name="The Broad Institute Genome Sequencing Center for Infectious Disease"/>
            <person name="Wu L."/>
            <person name="Ma J."/>
        </authorList>
    </citation>
    <scope>NUCLEOTIDE SEQUENCE [LARGE SCALE GENOMIC DNA]</scope>
    <source>
        <strain evidence="7">CCM 8875</strain>
    </source>
</reference>
<dbReference type="InterPro" id="IPR058163">
    <property type="entry name" value="LysR-type_TF_proteobact-type"/>
</dbReference>
<dbReference type="InterPro" id="IPR005119">
    <property type="entry name" value="LysR_subst-bd"/>
</dbReference>
<dbReference type="InterPro" id="IPR036390">
    <property type="entry name" value="WH_DNA-bd_sf"/>
</dbReference>
<dbReference type="PANTHER" id="PTHR30537">
    <property type="entry name" value="HTH-TYPE TRANSCRIPTIONAL REGULATOR"/>
    <property type="match status" value="1"/>
</dbReference>
<dbReference type="Pfam" id="PF00126">
    <property type="entry name" value="HTH_1"/>
    <property type="match status" value="1"/>
</dbReference>
<name>A0ABW4DWY4_9RHOB</name>
<gene>
    <name evidence="6" type="ORF">ACFQ5P_06060</name>
</gene>
<sequence>MDLNLLPILLAVADEGSFRAPADRLGVTRSAVSQGMRRLEDSLGQQLVARTTRSVRLTEAGERPVGAVRGPVAVIQDALEARDDVPRGRLRLAVTSIAEPFLSGPLLARFAEACPEVIVDVTVTDEELDIVAHGFDAGIRLGEVIERDMIAVSIGGRQREIAVVTSSYLARHGTPAHPRDLLTHRRIGWRPTPTTARWRWEFVENDRPFDVAVRPGVTTNDLRLMLRIALADGGITFGPWDCFQAHIETGALVPLLKPYLPDFPGYLLYYPQRRHMAPKLRTLVTHLRRWRSSPPAAII</sequence>
<keyword evidence="4" id="KW-0804">Transcription</keyword>